<feature type="transmembrane region" description="Helical" evidence="17">
    <location>
        <begin position="456"/>
        <end position="476"/>
    </location>
</feature>
<dbReference type="InterPro" id="IPR001750">
    <property type="entry name" value="ND/Mrp_TM"/>
</dbReference>
<feature type="domain" description="NADH-Ubiquinone oxidoreductase (complex I) chain 5 N-terminal" evidence="19">
    <location>
        <begin position="43"/>
        <end position="91"/>
    </location>
</feature>
<dbReference type="GO" id="GO:0015990">
    <property type="term" value="P:electron transport coupled proton transport"/>
    <property type="evidence" value="ECO:0007669"/>
    <property type="project" value="TreeGrafter"/>
</dbReference>
<feature type="transmembrane region" description="Helical" evidence="17">
    <location>
        <begin position="274"/>
        <end position="292"/>
    </location>
</feature>
<keyword evidence="9" id="KW-1278">Translocase</keyword>
<evidence type="ECO:0000313" key="21">
    <source>
        <dbReference type="EMBL" id="AIV00379.1"/>
    </source>
</evidence>
<evidence type="ECO:0000259" key="18">
    <source>
        <dbReference type="Pfam" id="PF00361"/>
    </source>
</evidence>
<dbReference type="EMBL" id="KM676218">
    <property type="protein sequence ID" value="AIV00379.1"/>
    <property type="molecule type" value="Genomic_DNA"/>
</dbReference>
<feature type="transmembrane region" description="Helical" evidence="17">
    <location>
        <begin position="421"/>
        <end position="444"/>
    </location>
</feature>
<dbReference type="RefSeq" id="YP_009104322.1">
    <property type="nucleotide sequence ID" value="NC_025473.1"/>
</dbReference>
<feature type="transmembrane region" description="Helical" evidence="17">
    <location>
        <begin position="560"/>
        <end position="579"/>
    </location>
</feature>
<dbReference type="Pfam" id="PF00662">
    <property type="entry name" value="Proton_antipo_N"/>
    <property type="match status" value="1"/>
</dbReference>
<accession>A0A0U1XJV3</accession>
<dbReference type="GO" id="GO:0042773">
    <property type="term" value="P:ATP synthesis coupled electron transport"/>
    <property type="evidence" value="ECO:0007669"/>
    <property type="project" value="InterPro"/>
</dbReference>
<feature type="transmembrane region" description="Helical" evidence="17">
    <location>
        <begin position="376"/>
        <end position="401"/>
    </location>
</feature>
<dbReference type="GO" id="GO:0005743">
    <property type="term" value="C:mitochondrial inner membrane"/>
    <property type="evidence" value="ECO:0007669"/>
    <property type="project" value="UniProtKB-SubCell"/>
</dbReference>
<feature type="transmembrane region" description="Helical" evidence="17">
    <location>
        <begin position="298"/>
        <end position="320"/>
    </location>
</feature>
<evidence type="ECO:0000259" key="19">
    <source>
        <dbReference type="Pfam" id="PF00662"/>
    </source>
</evidence>
<feature type="transmembrane region" description="Helical" evidence="17">
    <location>
        <begin position="62"/>
        <end position="79"/>
    </location>
</feature>
<dbReference type="GeneID" id="22157734"/>
<evidence type="ECO:0000256" key="11">
    <source>
        <dbReference type="ARBA" id="ARBA00022989"/>
    </source>
</evidence>
<keyword evidence="6" id="KW-0679">Respiratory chain</keyword>
<dbReference type="PANTHER" id="PTHR42829">
    <property type="entry name" value="NADH-UBIQUINONE OXIDOREDUCTASE CHAIN 5"/>
    <property type="match status" value="1"/>
</dbReference>
<feature type="transmembrane region" description="Helical" evidence="17">
    <location>
        <begin position="114"/>
        <end position="132"/>
    </location>
</feature>
<dbReference type="PANTHER" id="PTHR42829:SF2">
    <property type="entry name" value="NADH-UBIQUINONE OXIDOREDUCTASE CHAIN 5"/>
    <property type="match status" value="1"/>
</dbReference>
<keyword evidence="14 17" id="KW-0496">Mitochondrion</keyword>
<evidence type="ECO:0000256" key="4">
    <source>
        <dbReference type="ARBA" id="ARBA00021096"/>
    </source>
</evidence>
<dbReference type="PRINTS" id="PR01434">
    <property type="entry name" value="NADHDHGNASE5"/>
</dbReference>
<keyword evidence="8" id="KW-0999">Mitochondrion inner membrane</keyword>
<organism evidence="21">
    <name type="scientific">Aedes notoscriptus</name>
    <dbReference type="NCBI Taxonomy" id="508665"/>
    <lineage>
        <taxon>Eukaryota</taxon>
        <taxon>Metazoa</taxon>
        <taxon>Ecdysozoa</taxon>
        <taxon>Arthropoda</taxon>
        <taxon>Hexapoda</taxon>
        <taxon>Insecta</taxon>
        <taxon>Pterygota</taxon>
        <taxon>Neoptera</taxon>
        <taxon>Endopterygota</taxon>
        <taxon>Diptera</taxon>
        <taxon>Nematocera</taxon>
        <taxon>Culicoidea</taxon>
        <taxon>Culicidae</taxon>
        <taxon>Culicinae</taxon>
        <taxon>Aedini</taxon>
        <taxon>Aedes</taxon>
        <taxon>Rampamyia</taxon>
    </lineage>
</organism>
<evidence type="ECO:0000256" key="16">
    <source>
        <dbReference type="ARBA" id="ARBA00049551"/>
    </source>
</evidence>
<comment type="function">
    <text evidence="1">Core subunit of the mitochondrial membrane respiratory chain NADH dehydrogenase (Complex I) that is believed to belong to the minimal assembly required for catalysis. Complex I functions in the transfer of electrons from NADH to the respiratory chain. The immediate electron acceptor for the enzyme is believed to be ubiquinone.</text>
</comment>
<evidence type="ECO:0000256" key="2">
    <source>
        <dbReference type="ARBA" id="ARBA00004448"/>
    </source>
</evidence>
<feature type="transmembrane region" description="Helical" evidence="17">
    <location>
        <begin position="153"/>
        <end position="173"/>
    </location>
</feature>
<feature type="transmembrane region" description="Helical" evidence="17">
    <location>
        <begin position="341"/>
        <end position="364"/>
    </location>
</feature>
<comment type="similarity">
    <text evidence="17">Belongs to the complex I subunit 5 family.</text>
</comment>
<evidence type="ECO:0000256" key="17">
    <source>
        <dbReference type="RuleBase" id="RU003404"/>
    </source>
</evidence>
<gene>
    <name evidence="21" type="primary">ND5</name>
</gene>
<keyword evidence="10" id="KW-0249">Electron transport</keyword>
<geneLocation type="mitochondrion" evidence="21"/>
<protein>
    <recommendedName>
        <fullName evidence="4 17">NADH-ubiquinone oxidoreductase chain 5</fullName>
        <ecNumber evidence="3 17">7.1.1.2</ecNumber>
    </recommendedName>
</protein>
<evidence type="ECO:0000256" key="7">
    <source>
        <dbReference type="ARBA" id="ARBA00022692"/>
    </source>
</evidence>
<evidence type="ECO:0000256" key="1">
    <source>
        <dbReference type="ARBA" id="ARBA00003257"/>
    </source>
</evidence>
<dbReference type="PRINTS" id="PR01435">
    <property type="entry name" value="NPOXDRDTASE5"/>
</dbReference>
<evidence type="ECO:0000256" key="13">
    <source>
        <dbReference type="ARBA" id="ARBA00023075"/>
    </source>
</evidence>
<dbReference type="InterPro" id="IPR003945">
    <property type="entry name" value="NU5C-like"/>
</dbReference>
<dbReference type="Pfam" id="PF06455">
    <property type="entry name" value="NADH5_C"/>
    <property type="match status" value="1"/>
</dbReference>
<comment type="subcellular location">
    <subcellularLocation>
        <location evidence="2">Mitochondrion inner membrane</location>
        <topology evidence="2">Multi-pass membrane protein</topology>
    </subcellularLocation>
</comment>
<dbReference type="InterPro" id="IPR001516">
    <property type="entry name" value="Proton_antipo_N"/>
</dbReference>
<feature type="transmembrane region" description="Helical" evidence="17">
    <location>
        <begin position="245"/>
        <end position="267"/>
    </location>
</feature>
<reference evidence="21" key="1">
    <citation type="journal article" date="2014" name="Mitochondrial DNA">
        <title>The complete mitochondrial DNA genomes for two lineages of Aedes notoscriptus (Diptera: Culicidae).</title>
        <authorList>
            <person name="Hardy C.M."/>
            <person name="Court L.N."/>
            <person name="Morgan M.J."/>
            <person name="Webb C.E."/>
        </authorList>
    </citation>
    <scope>NUCLEOTIDE SEQUENCE</scope>
    <source>
        <strain evidence="21">MC04</strain>
    </source>
</reference>
<evidence type="ECO:0000256" key="12">
    <source>
        <dbReference type="ARBA" id="ARBA00023027"/>
    </source>
</evidence>
<evidence type="ECO:0000256" key="6">
    <source>
        <dbReference type="ARBA" id="ARBA00022660"/>
    </source>
</evidence>
<keyword evidence="15 17" id="KW-0472">Membrane</keyword>
<dbReference type="GO" id="GO:0003954">
    <property type="term" value="F:NADH dehydrogenase activity"/>
    <property type="evidence" value="ECO:0007669"/>
    <property type="project" value="TreeGrafter"/>
</dbReference>
<feature type="transmembrane region" description="Helical" evidence="17">
    <location>
        <begin position="219"/>
        <end position="239"/>
    </location>
</feature>
<dbReference type="CTD" id="4540"/>
<dbReference type="GO" id="GO:0008137">
    <property type="term" value="F:NADH dehydrogenase (ubiquinone) activity"/>
    <property type="evidence" value="ECO:0007669"/>
    <property type="project" value="UniProtKB-EC"/>
</dbReference>
<evidence type="ECO:0000256" key="9">
    <source>
        <dbReference type="ARBA" id="ARBA00022967"/>
    </source>
</evidence>
<evidence type="ECO:0000256" key="15">
    <source>
        <dbReference type="ARBA" id="ARBA00023136"/>
    </source>
</evidence>
<sequence length="580" mass="66821">MNYFVNYCKNSFYILIFISFIMFILSLKFLLKDLIYFIEWEIVSIHSLSIVMTFLFDWMSLMFMSFVLLISSLVIFYSNQYMGEDFNVNRFILLVLMFVFSMMMLIISPNLISILLGWDGLGLVSYCLVIYFQNVKSYNAGMLTALSNRIGDVALLLAITWMLNYGSWNYIFYLEMMKIDDEMMIIGALVMLAAMTKSAQIPFSSWLPAAMAAPTPVSALVHSSTLVTAGVYLLIRFNILLENTFLGQFLLLISGLTMFMAGLGANFEFDLKKIIALSTLSQLGLMMSILSIGFYKLAFFHLLTHALFKALLFMCAGVIIHNTKNAQDIRFMGGLSMSMPLTCSCFNIANLALCGMPFLAGFYSKDLILEMVMLSYMNFFSFFLFFFSTGLTVCYSFRLVYYSMTGDFNMTSLNMLNDKGWIMSFSIFFLMIMAIIGGSMLNWLMFFNPEMICLPFFMKMLTLFVCISGGLMGYLISNVKLFFYNKSLVYYNISFFSGSMWFMPVISTMGVIKWPLILGMYSYKIFDQGWSEYFGGQMLYNQLKNYSLYVQEFQNNNLKIYLLSYMLWVIILVVMMMFLK</sequence>
<evidence type="ECO:0000256" key="5">
    <source>
        <dbReference type="ARBA" id="ARBA00022448"/>
    </source>
</evidence>
<evidence type="ECO:0000256" key="14">
    <source>
        <dbReference type="ARBA" id="ARBA00023128"/>
    </source>
</evidence>
<evidence type="ECO:0000256" key="10">
    <source>
        <dbReference type="ARBA" id="ARBA00022982"/>
    </source>
</evidence>
<evidence type="ECO:0000259" key="20">
    <source>
        <dbReference type="Pfam" id="PF06455"/>
    </source>
</evidence>
<dbReference type="EC" id="7.1.1.2" evidence="3 17"/>
<feature type="transmembrane region" description="Helical" evidence="17">
    <location>
        <begin position="185"/>
        <end position="207"/>
    </location>
</feature>
<name>A0A0U1XJV3_9DIPT</name>
<comment type="catalytic activity">
    <reaction evidence="16 17">
        <text>a ubiquinone + NADH + 5 H(+)(in) = a ubiquinol + NAD(+) + 4 H(+)(out)</text>
        <dbReference type="Rhea" id="RHEA:29091"/>
        <dbReference type="Rhea" id="RHEA-COMP:9565"/>
        <dbReference type="Rhea" id="RHEA-COMP:9566"/>
        <dbReference type="ChEBI" id="CHEBI:15378"/>
        <dbReference type="ChEBI" id="CHEBI:16389"/>
        <dbReference type="ChEBI" id="CHEBI:17976"/>
        <dbReference type="ChEBI" id="CHEBI:57540"/>
        <dbReference type="ChEBI" id="CHEBI:57945"/>
        <dbReference type="EC" id="7.1.1.2"/>
    </reaction>
</comment>
<proteinExistence type="inferred from homology"/>
<dbReference type="InterPro" id="IPR010934">
    <property type="entry name" value="NADH_DH_su5_C"/>
</dbReference>
<keyword evidence="5 17" id="KW-0813">Transport</keyword>
<feature type="transmembrane region" description="Helical" evidence="17">
    <location>
        <begin position="488"/>
        <end position="512"/>
    </location>
</feature>
<keyword evidence="11 17" id="KW-1133">Transmembrane helix</keyword>
<keyword evidence="7 17" id="KW-0812">Transmembrane</keyword>
<dbReference type="AlphaFoldDB" id="A0A0U1XJV3"/>
<feature type="transmembrane region" description="Helical" evidence="17">
    <location>
        <begin position="12"/>
        <end position="31"/>
    </location>
</feature>
<feature type="domain" description="NADH dehydrogenase subunit 5 C-terminal" evidence="20">
    <location>
        <begin position="395"/>
        <end position="576"/>
    </location>
</feature>
<feature type="domain" description="NADH:quinone oxidoreductase/Mrp antiporter transmembrane" evidence="18">
    <location>
        <begin position="108"/>
        <end position="392"/>
    </location>
</feature>
<keyword evidence="13 17" id="KW-0830">Ubiquinone</keyword>
<evidence type="ECO:0000256" key="3">
    <source>
        <dbReference type="ARBA" id="ARBA00012944"/>
    </source>
</evidence>
<keyword evidence="12 17" id="KW-0520">NAD</keyword>
<dbReference type="Pfam" id="PF00361">
    <property type="entry name" value="Proton_antipo_M"/>
    <property type="match status" value="1"/>
</dbReference>
<feature type="transmembrane region" description="Helical" evidence="17">
    <location>
        <begin position="91"/>
        <end position="108"/>
    </location>
</feature>
<comment type="function">
    <text evidence="17">Core subunit of the mitochondrial membrane respiratory chain NADH dehydrogenase (Complex I) which catalyzes electron transfer from NADH through the respiratory chain, using ubiquinone as an electron acceptor. Essential for the catalytic activity and assembly of complex I.</text>
</comment>
<evidence type="ECO:0000256" key="8">
    <source>
        <dbReference type="ARBA" id="ARBA00022792"/>
    </source>
</evidence>